<feature type="compositionally biased region" description="Acidic residues" evidence="1">
    <location>
        <begin position="395"/>
        <end position="406"/>
    </location>
</feature>
<sequence>MDTRNRRKRAGRPASPQDPPKTRRETRSTRQTETPGATNPEPAQAQTARGKVSETASEASKPKGLLGNPVPRRGARVTGRAPSVASIVTIPPRAADDESELGEEEDRISEAPEADDVAVEANGDEEEQDDVDHEAEVTRYKIMEYIFPDLINTSEELMKRLENANYDDPVFHGLVAVKKNAFVGARQTFEEKRTSPFIDWAQVIEIFQSEEDITAAATAIVRANIVTALDEVLNLEAGQQLDPFPLLSKLNFLFPSLFIISEDAFQHPQLTLDIRTWYLIEVLNGQVENPNFLKIIADVFCEPDDSHGFLQRYVRGPFKSLGELAPENIEELCSDRIAEIIPVIKKDKKTYGVGQLKVMFPLERLLDDLKTWLVDMYAMLGEPNSASQPRRGPEPDEFVSAEEEIADSQTDAASESQPIVRAAEVDQAELEPSLFIRDRAPPSNQQQVMPRPGAPRDYQQHTNAELLGPSLPPSSALVLERRQANISGSASKRPRVHDPFVTEDEDEEEDEFETDTRPVDKGKRAAISAMMPPPKRPRVVPTEPAPTAPTGSHVASSPPTSSRSSQFPQPSQADLETLRRAKMEVSQRARVQIGTFAKQRHVWSHHDTSLLIQLIRDRHAAWATMERNDNDKFEHPRNQQAYRDKARNMKVDYLMTDAIMPPCFDLVALGPKERSRLMSLGKNPLRMEADVDSEGRAINTEYHGPPEGQEVPMS</sequence>
<gene>
    <name evidence="2" type="ORF">G7Z17_g13428</name>
</gene>
<proteinExistence type="predicted"/>
<feature type="compositionally biased region" description="Basic and acidic residues" evidence="1">
    <location>
        <begin position="20"/>
        <end position="30"/>
    </location>
</feature>
<evidence type="ECO:0000256" key="1">
    <source>
        <dbReference type="SAM" id="MobiDB-lite"/>
    </source>
</evidence>
<feature type="region of interest" description="Disordered" evidence="1">
    <location>
        <begin position="691"/>
        <end position="714"/>
    </location>
</feature>
<keyword evidence="3" id="KW-1185">Reference proteome</keyword>
<feature type="compositionally biased region" description="Low complexity" evidence="1">
    <location>
        <begin position="556"/>
        <end position="572"/>
    </location>
</feature>
<dbReference type="OrthoDB" id="5398572at2759"/>
<protein>
    <submittedName>
        <fullName evidence="2">Uncharacterized protein</fullName>
    </submittedName>
</protein>
<feature type="region of interest" description="Disordered" evidence="1">
    <location>
        <begin position="383"/>
        <end position="418"/>
    </location>
</feature>
<feature type="compositionally biased region" description="Acidic residues" evidence="1">
    <location>
        <begin position="501"/>
        <end position="513"/>
    </location>
</feature>
<feature type="compositionally biased region" description="Polar residues" evidence="1">
    <location>
        <begin position="407"/>
        <end position="417"/>
    </location>
</feature>
<name>A0A9P5GTP6_9HYPO</name>
<dbReference type="AlphaFoldDB" id="A0A9P5GTP6"/>
<feature type="region of interest" description="Disordered" evidence="1">
    <location>
        <begin position="485"/>
        <end position="572"/>
    </location>
</feature>
<feature type="region of interest" description="Disordered" evidence="1">
    <location>
        <begin position="1"/>
        <end position="131"/>
    </location>
</feature>
<organism evidence="2 3">
    <name type="scientific">Cylindrodendrum hubeiense</name>
    <dbReference type="NCBI Taxonomy" id="595255"/>
    <lineage>
        <taxon>Eukaryota</taxon>
        <taxon>Fungi</taxon>
        <taxon>Dikarya</taxon>
        <taxon>Ascomycota</taxon>
        <taxon>Pezizomycotina</taxon>
        <taxon>Sordariomycetes</taxon>
        <taxon>Hypocreomycetidae</taxon>
        <taxon>Hypocreales</taxon>
        <taxon>Nectriaceae</taxon>
        <taxon>Cylindrodendrum</taxon>
    </lineage>
</organism>
<reference evidence="2" key="1">
    <citation type="submission" date="2020-03" db="EMBL/GenBank/DDBJ databases">
        <title>Draft Genome Sequence of Cylindrodendrum hubeiense.</title>
        <authorList>
            <person name="Buettner E."/>
            <person name="Kellner H."/>
        </authorList>
    </citation>
    <scope>NUCLEOTIDE SEQUENCE</scope>
    <source>
        <strain evidence="2">IHI 201604</strain>
    </source>
</reference>
<feature type="compositionally biased region" description="Acidic residues" evidence="1">
    <location>
        <begin position="97"/>
        <end position="131"/>
    </location>
</feature>
<feature type="compositionally biased region" description="Basic residues" evidence="1">
    <location>
        <begin position="1"/>
        <end position="11"/>
    </location>
</feature>
<feature type="region of interest" description="Disordered" evidence="1">
    <location>
        <begin position="435"/>
        <end position="459"/>
    </location>
</feature>
<feature type="compositionally biased region" description="Basic and acidic residues" evidence="1">
    <location>
        <begin position="514"/>
        <end position="523"/>
    </location>
</feature>
<evidence type="ECO:0000313" key="2">
    <source>
        <dbReference type="EMBL" id="KAF7534020.1"/>
    </source>
</evidence>
<evidence type="ECO:0000313" key="3">
    <source>
        <dbReference type="Proteomes" id="UP000722485"/>
    </source>
</evidence>
<accession>A0A9P5GTP6</accession>
<dbReference type="EMBL" id="JAANBB010000793">
    <property type="protein sequence ID" value="KAF7534020.1"/>
    <property type="molecule type" value="Genomic_DNA"/>
</dbReference>
<dbReference type="Proteomes" id="UP000722485">
    <property type="component" value="Unassembled WGS sequence"/>
</dbReference>
<comment type="caution">
    <text evidence="2">The sequence shown here is derived from an EMBL/GenBank/DDBJ whole genome shotgun (WGS) entry which is preliminary data.</text>
</comment>